<dbReference type="PANTHER" id="PTHR46246:SF1">
    <property type="entry name" value="GUANOSINE-3',5'-BIS(DIPHOSPHATE) 3'-PYROPHOSPHOHYDROLASE MESH1"/>
    <property type="match status" value="1"/>
</dbReference>
<dbReference type="EMBL" id="MKKK01000005">
    <property type="protein sequence ID" value="OEY97692.1"/>
    <property type="molecule type" value="Genomic_DNA"/>
</dbReference>
<protein>
    <recommendedName>
        <fullName evidence="3">HD domain-containing protein</fullName>
    </recommendedName>
</protein>
<accession>A0A1E7REK8</accession>
<name>A0A1E7REK8_9GAMM</name>
<dbReference type="GO" id="GO:0008893">
    <property type="term" value="F:guanosine-3',5'-bis(diphosphate) 3'-diphosphatase activity"/>
    <property type="evidence" value="ECO:0007669"/>
    <property type="project" value="TreeGrafter"/>
</dbReference>
<sequence length="251" mass="29674">MINALEHAIKLAICQHQQQVDKAGQPYILHPLNVMRQVQSTDAKIVAVLHDILEDTEITVNDLIQMGFQAHVVTAIIALTKRSDENRFKAAQRTKLNPLACEVKLADLQHNMQLSRLKIITNKDLRRYRQYQIIQAILNIAWQIHQHFKYLTQDEINHAKFHYTTLQENYANLLKIMLLKHNNMSLQRIVKFTPAIIQSSQYFTFCQRKKLAPQEKHFLFIYQKILVSHQNNDQLKFIFKQFKQYHFEESL</sequence>
<proteinExistence type="predicted"/>
<dbReference type="Gene3D" id="1.10.3210.10">
    <property type="entry name" value="Hypothetical protein af1432"/>
    <property type="match status" value="1"/>
</dbReference>
<dbReference type="AlphaFoldDB" id="A0A1E7REK8"/>
<evidence type="ECO:0000313" key="2">
    <source>
        <dbReference type="Proteomes" id="UP000185895"/>
    </source>
</evidence>
<dbReference type="Proteomes" id="UP000185895">
    <property type="component" value="Unassembled WGS sequence"/>
</dbReference>
<comment type="caution">
    <text evidence="1">The sequence shown here is derived from an EMBL/GenBank/DDBJ whole genome shotgun (WGS) entry which is preliminary data.</text>
</comment>
<gene>
    <name evidence="1" type="ORF">BJI46_08760</name>
</gene>
<dbReference type="STRING" id="1262585.BJI46_08760"/>
<dbReference type="SUPFAM" id="SSF109604">
    <property type="entry name" value="HD-domain/PDEase-like"/>
    <property type="match status" value="1"/>
</dbReference>
<reference evidence="1 2" key="1">
    <citation type="submission" date="2016-09" db="EMBL/GenBank/DDBJ databases">
        <authorList>
            <person name="Capua I."/>
            <person name="De Benedictis P."/>
            <person name="Joannis T."/>
            <person name="Lombin L.H."/>
            <person name="Cattoli G."/>
        </authorList>
    </citation>
    <scope>NUCLEOTIDE SEQUENCE [LARGE SCALE GENOMIC DNA]</scope>
    <source>
        <strain evidence="1 2">ANC 4671</strain>
    </source>
</reference>
<dbReference type="PANTHER" id="PTHR46246">
    <property type="entry name" value="GUANOSINE-3',5'-BIS(DIPHOSPHATE) 3'-PYROPHOSPHOHYDROLASE MESH1"/>
    <property type="match status" value="1"/>
</dbReference>
<evidence type="ECO:0000313" key="1">
    <source>
        <dbReference type="EMBL" id="OEY97692.1"/>
    </source>
</evidence>
<organism evidence="1 2">
    <name type="scientific">Acinetobacter qingfengensis</name>
    <dbReference type="NCBI Taxonomy" id="1262585"/>
    <lineage>
        <taxon>Bacteria</taxon>
        <taxon>Pseudomonadati</taxon>
        <taxon>Pseudomonadota</taxon>
        <taxon>Gammaproteobacteria</taxon>
        <taxon>Moraxellales</taxon>
        <taxon>Moraxellaceae</taxon>
        <taxon>Acinetobacter</taxon>
    </lineage>
</organism>
<evidence type="ECO:0008006" key="3">
    <source>
        <dbReference type="Google" id="ProtNLM"/>
    </source>
</evidence>
<dbReference type="InterPro" id="IPR052194">
    <property type="entry name" value="MESH1"/>
</dbReference>
<keyword evidence="2" id="KW-1185">Reference proteome</keyword>